<gene>
    <name evidence="10" type="ORF">LTLLF_113320</name>
</gene>
<dbReference type="InterPro" id="IPR018316">
    <property type="entry name" value="Tubulin/FtsZ_2-layer-sand-dom"/>
</dbReference>
<dbReference type="Pfam" id="PF00091">
    <property type="entry name" value="Tubulin"/>
    <property type="match status" value="1"/>
</dbReference>
<dbReference type="AlphaFoldDB" id="A0A8J6L1S3"/>
<evidence type="ECO:0000256" key="1">
    <source>
        <dbReference type="ARBA" id="ARBA00004245"/>
    </source>
</evidence>
<dbReference type="SMART" id="SM00864">
    <property type="entry name" value="Tubulin"/>
    <property type="match status" value="1"/>
</dbReference>
<keyword evidence="7" id="KW-0206">Cytoskeleton</keyword>
<feature type="domain" description="Tubulin/FtsZ GTPase" evidence="8">
    <location>
        <begin position="38"/>
        <end position="156"/>
    </location>
</feature>
<keyword evidence="3" id="KW-0963">Cytoplasm</keyword>
<dbReference type="InterPro" id="IPR000217">
    <property type="entry name" value="Tubulin"/>
</dbReference>
<dbReference type="Proteomes" id="UP000710432">
    <property type="component" value="Unassembled WGS sequence"/>
</dbReference>
<sequence>MRECISIHVGQVDVQMDNAYWELYFLEHGIWPDGQMPSDKTIEGGDVFFIFSETDAGKPLFHPKQLIIGKEDAANNDAHGHYTIVKKFIDLVSNRISKLADQYPGLQDFLFFHSFGRGTGSGFISLLMKRLSVDYGKKSKLDHIGSSVAAALRFDGALNVDLTEFQTNLVPYPHIHLPLAIYASVISPEKAYNEQLSVAEIPNACFEPANQMVKCDLQHDHKFDLMYATHAFVYWYVAEGIEEGEFSEAREYMAALEKDYEEVGVDSVEGEDEEGGEKY</sequence>
<keyword evidence="5" id="KW-0547">Nucleotide-binding</keyword>
<feature type="domain" description="Tubulin/FtsZ 2-layer sandwich" evidence="9">
    <location>
        <begin position="158"/>
        <end position="265"/>
    </location>
</feature>
<dbReference type="Gene3D" id="1.10.287.600">
    <property type="entry name" value="Helix hairpin bin"/>
    <property type="match status" value="1"/>
</dbReference>
<keyword evidence="6" id="KW-0342">GTP-binding</keyword>
<proteinExistence type="inferred from homology"/>
<dbReference type="EMBL" id="JAATJU010007988">
    <property type="protein sequence ID" value="KAH0519111.1"/>
    <property type="molecule type" value="Genomic_DNA"/>
</dbReference>
<dbReference type="GO" id="GO:0005525">
    <property type="term" value="F:GTP binding"/>
    <property type="evidence" value="ECO:0007669"/>
    <property type="project" value="UniProtKB-KW"/>
</dbReference>
<comment type="caution">
    <text evidence="10">The sequence shown here is derived from an EMBL/GenBank/DDBJ whole genome shotgun (WGS) entry which is preliminary data.</text>
</comment>
<evidence type="ECO:0000256" key="2">
    <source>
        <dbReference type="ARBA" id="ARBA00009636"/>
    </source>
</evidence>
<dbReference type="InterPro" id="IPR023123">
    <property type="entry name" value="Tubulin_C"/>
</dbReference>
<evidence type="ECO:0000256" key="6">
    <source>
        <dbReference type="ARBA" id="ARBA00023134"/>
    </source>
</evidence>
<protein>
    <submittedName>
        <fullName evidence="10">Tubulin alpha-1 chain</fullName>
    </submittedName>
</protein>
<evidence type="ECO:0000313" key="10">
    <source>
        <dbReference type="EMBL" id="KAH0519111.1"/>
    </source>
</evidence>
<evidence type="ECO:0000259" key="8">
    <source>
        <dbReference type="SMART" id="SM00864"/>
    </source>
</evidence>
<evidence type="ECO:0000256" key="4">
    <source>
        <dbReference type="ARBA" id="ARBA00022701"/>
    </source>
</evidence>
<dbReference type="InterPro" id="IPR003008">
    <property type="entry name" value="Tubulin_FtsZ_GTPase"/>
</dbReference>
<dbReference type="GO" id="GO:0007017">
    <property type="term" value="P:microtubule-based process"/>
    <property type="evidence" value="ECO:0007669"/>
    <property type="project" value="InterPro"/>
</dbReference>
<dbReference type="InterPro" id="IPR008280">
    <property type="entry name" value="Tub_FtsZ_C"/>
</dbReference>
<comment type="subcellular location">
    <subcellularLocation>
        <location evidence="1">Cytoplasm</location>
        <location evidence="1">Cytoskeleton</location>
    </subcellularLocation>
</comment>
<organism evidence="10 11">
    <name type="scientific">Microtus ochrogaster</name>
    <name type="common">Prairie vole</name>
    <dbReference type="NCBI Taxonomy" id="79684"/>
    <lineage>
        <taxon>Eukaryota</taxon>
        <taxon>Metazoa</taxon>
        <taxon>Chordata</taxon>
        <taxon>Craniata</taxon>
        <taxon>Vertebrata</taxon>
        <taxon>Euteleostomi</taxon>
        <taxon>Mammalia</taxon>
        <taxon>Eutheria</taxon>
        <taxon>Euarchontoglires</taxon>
        <taxon>Glires</taxon>
        <taxon>Rodentia</taxon>
        <taxon>Myomorpha</taxon>
        <taxon>Muroidea</taxon>
        <taxon>Cricetidae</taxon>
        <taxon>Arvicolinae</taxon>
        <taxon>Microtus</taxon>
    </lineage>
</organism>
<evidence type="ECO:0000256" key="5">
    <source>
        <dbReference type="ARBA" id="ARBA00022741"/>
    </source>
</evidence>
<dbReference type="SMART" id="SM00865">
    <property type="entry name" value="Tubulin_C"/>
    <property type="match status" value="1"/>
</dbReference>
<dbReference type="GO" id="GO:0005874">
    <property type="term" value="C:microtubule"/>
    <property type="evidence" value="ECO:0007669"/>
    <property type="project" value="UniProtKB-KW"/>
</dbReference>
<evidence type="ECO:0000256" key="3">
    <source>
        <dbReference type="ARBA" id="ARBA00022490"/>
    </source>
</evidence>
<dbReference type="Gene3D" id="3.40.50.1440">
    <property type="entry name" value="Tubulin/FtsZ, GTPase domain"/>
    <property type="match status" value="2"/>
</dbReference>
<dbReference type="SUPFAM" id="SSF55307">
    <property type="entry name" value="Tubulin C-terminal domain-like"/>
    <property type="match status" value="1"/>
</dbReference>
<accession>A0A8J6L1S3</accession>
<evidence type="ECO:0000313" key="11">
    <source>
        <dbReference type="Proteomes" id="UP000710432"/>
    </source>
</evidence>
<dbReference type="SUPFAM" id="SSF52490">
    <property type="entry name" value="Tubulin nucleotide-binding domain-like"/>
    <property type="match status" value="1"/>
</dbReference>
<keyword evidence="4" id="KW-0493">Microtubule</keyword>
<dbReference type="PANTHER" id="PTHR11588">
    <property type="entry name" value="TUBULIN"/>
    <property type="match status" value="1"/>
</dbReference>
<evidence type="ECO:0000259" key="9">
    <source>
        <dbReference type="SMART" id="SM00865"/>
    </source>
</evidence>
<dbReference type="Pfam" id="PF03953">
    <property type="entry name" value="Tubulin_C"/>
    <property type="match status" value="1"/>
</dbReference>
<dbReference type="InterPro" id="IPR036525">
    <property type="entry name" value="Tubulin/FtsZ_GTPase_sf"/>
</dbReference>
<evidence type="ECO:0000256" key="7">
    <source>
        <dbReference type="ARBA" id="ARBA00023212"/>
    </source>
</evidence>
<reference evidence="10" key="1">
    <citation type="submission" date="2020-03" db="EMBL/GenBank/DDBJ databases">
        <title>Studies in the Genomics of Life Span.</title>
        <authorList>
            <person name="Glass D."/>
        </authorList>
    </citation>
    <scope>NUCLEOTIDE SEQUENCE</scope>
    <source>
        <strain evidence="10">LTLLF</strain>
        <tissue evidence="10">Muscle</tissue>
    </source>
</reference>
<comment type="similarity">
    <text evidence="2">Belongs to the tubulin family.</text>
</comment>
<name>A0A8J6L1S3_MICOH</name>